<accession>A0A0P0ABZ3</accession>
<evidence type="ECO:0000313" key="2">
    <source>
        <dbReference type="Proteomes" id="UP000064920"/>
    </source>
</evidence>
<dbReference type="RefSeq" id="WP_062219219.1">
    <property type="nucleotide sequence ID" value="NZ_CP012023.1"/>
</dbReference>
<dbReference type="KEGG" id="cmar:IMCC12053_2376"/>
<organism evidence="1 2">
    <name type="scientific">Celeribacter marinus</name>
    <dbReference type="NCBI Taxonomy" id="1397108"/>
    <lineage>
        <taxon>Bacteria</taxon>
        <taxon>Pseudomonadati</taxon>
        <taxon>Pseudomonadota</taxon>
        <taxon>Alphaproteobacteria</taxon>
        <taxon>Rhodobacterales</taxon>
        <taxon>Roseobacteraceae</taxon>
        <taxon>Celeribacter</taxon>
    </lineage>
</organism>
<gene>
    <name evidence="1" type="ORF">IMCC12053_2376</name>
</gene>
<dbReference type="PATRIC" id="fig|1397108.4.peg.2432"/>
<protein>
    <submittedName>
        <fullName evidence="1">Uncharacterized protein</fullName>
    </submittedName>
</protein>
<dbReference type="AlphaFoldDB" id="A0A0P0ABZ3"/>
<dbReference type="Proteomes" id="UP000064920">
    <property type="component" value="Chromosome"/>
</dbReference>
<sequence>MTDTSIDPQTNLAALRAVDDLAHIRAQMADLKVREAELCDEIRACATERDTEQVSGATVDAKIETRRPRRIDISKLPAEIISDPEMYRRDPLIHVLIWPKPRAQLTESLPEVQSPLIHEQAAIGADQTDMSAQDQITDEPHDDLTNIFTTPDEAPAPTPEFASTSTPMPLDAEPDTNDGATVEDRIPLLLTKAIARITARAPLTITPNIEAPERTVNTPTVDTIERPAPRDLRPTAFAALQPMAGLNDEHVTAILAETDTPLSSAPMMSELDEAKALEAEADALLARINAGEDIGNVRLSGRSTHYSFDDNETNRFQGAAFASRRSASGDES</sequence>
<dbReference type="STRING" id="1397108.IMCC12053_2376"/>
<dbReference type="OrthoDB" id="7876723at2"/>
<reference evidence="1 2" key="1">
    <citation type="submission" date="2015-05" db="EMBL/GenBank/DDBJ databases">
        <authorList>
            <person name="Wang D.B."/>
            <person name="Wang M."/>
        </authorList>
    </citation>
    <scope>NUCLEOTIDE SEQUENCE [LARGE SCALE GENOMIC DNA]</scope>
    <source>
        <strain evidence="1 2">IMCC 12053</strain>
    </source>
</reference>
<keyword evidence="2" id="KW-1185">Reference proteome</keyword>
<name>A0A0P0ABZ3_9RHOB</name>
<dbReference type="EMBL" id="CP012023">
    <property type="protein sequence ID" value="ALI56323.1"/>
    <property type="molecule type" value="Genomic_DNA"/>
</dbReference>
<proteinExistence type="predicted"/>
<evidence type="ECO:0000313" key="1">
    <source>
        <dbReference type="EMBL" id="ALI56323.1"/>
    </source>
</evidence>